<organism evidence="2 3">
    <name type="scientific">Nocardia transvalensis</name>
    <dbReference type="NCBI Taxonomy" id="37333"/>
    <lineage>
        <taxon>Bacteria</taxon>
        <taxon>Bacillati</taxon>
        <taxon>Actinomycetota</taxon>
        <taxon>Actinomycetes</taxon>
        <taxon>Mycobacteriales</taxon>
        <taxon>Nocardiaceae</taxon>
        <taxon>Nocardia</taxon>
    </lineage>
</organism>
<gene>
    <name evidence="2" type="ORF">BJY24_004882</name>
</gene>
<proteinExistence type="predicted"/>
<dbReference type="InterPro" id="IPR036628">
    <property type="entry name" value="Clp_N_dom_sf"/>
</dbReference>
<name>A0A7W9PHE5_9NOCA</name>
<feature type="transmembrane region" description="Helical" evidence="1">
    <location>
        <begin position="233"/>
        <end position="254"/>
    </location>
</feature>
<dbReference type="Gene3D" id="1.10.1780.10">
    <property type="entry name" value="Clp, N-terminal domain"/>
    <property type="match status" value="1"/>
</dbReference>
<reference evidence="2 3" key="1">
    <citation type="submission" date="2020-08" db="EMBL/GenBank/DDBJ databases">
        <title>Sequencing the genomes of 1000 actinobacteria strains.</title>
        <authorList>
            <person name="Klenk H.-P."/>
        </authorList>
    </citation>
    <scope>NUCLEOTIDE SEQUENCE [LARGE SCALE GENOMIC DNA]</scope>
    <source>
        <strain evidence="2 3">DSM 43582</strain>
    </source>
</reference>
<keyword evidence="1" id="KW-0472">Membrane</keyword>
<evidence type="ECO:0000313" key="2">
    <source>
        <dbReference type="EMBL" id="MBB5915970.1"/>
    </source>
</evidence>
<dbReference type="Proteomes" id="UP000540412">
    <property type="component" value="Unassembled WGS sequence"/>
</dbReference>
<comment type="caution">
    <text evidence="2">The sequence shown here is derived from an EMBL/GenBank/DDBJ whole genome shotgun (WGS) entry which is preliminary data.</text>
</comment>
<evidence type="ECO:0000256" key="1">
    <source>
        <dbReference type="SAM" id="Phobius"/>
    </source>
</evidence>
<accession>A0A7W9PHE5</accession>
<feature type="transmembrane region" description="Helical" evidence="1">
    <location>
        <begin position="285"/>
        <end position="305"/>
    </location>
</feature>
<keyword evidence="1" id="KW-0812">Transmembrane</keyword>
<evidence type="ECO:0000313" key="3">
    <source>
        <dbReference type="Proteomes" id="UP000540412"/>
    </source>
</evidence>
<sequence>MTFPGITVDLPLHPTVVNALWQARSQAGTQPVDSRDLLVALMRIETSGSWSRISLHCGDSDVLARKVVLDPATGSSTHWEGIRLTDTCAEAVRTAVRLARRYSLQGVPPGMLALGLVADPSTAASQVLHDGLGRRELLDILQSDVLGISLTGLDHELSPATNDIPRPQPPLPPTTAGQALYCLHCGGTPAAAVTIRSHRGFILWMQFVRMPGPFCRDCGLATLRRMTIESVWLGWWGPLSLLINAVTIIANMGAHSRIDQLPPPIPGMPGRPMDPGKPLFHRPGAIGFAIPLGILLWFTVILPLLSP</sequence>
<keyword evidence="1" id="KW-1133">Transmembrane helix</keyword>
<dbReference type="RefSeq" id="WP_157185509.1">
    <property type="nucleotide sequence ID" value="NZ_JACHIT010000002.1"/>
</dbReference>
<protein>
    <submittedName>
        <fullName evidence="2">Uncharacterized protein</fullName>
    </submittedName>
</protein>
<dbReference type="AlphaFoldDB" id="A0A7W9PHE5"/>
<keyword evidence="3" id="KW-1185">Reference proteome</keyword>
<dbReference type="EMBL" id="JACHIT010000002">
    <property type="protein sequence ID" value="MBB5915970.1"/>
    <property type="molecule type" value="Genomic_DNA"/>
</dbReference>